<reference evidence="2 3" key="1">
    <citation type="submission" date="2021-06" db="EMBL/GenBank/DDBJ databases">
        <title>Chromosome-level genome assembly of the red-tail catfish (Hemibagrus wyckioides).</title>
        <authorList>
            <person name="Shao F."/>
        </authorList>
    </citation>
    <scope>NUCLEOTIDE SEQUENCE [LARGE SCALE GENOMIC DNA]</scope>
    <source>
        <strain evidence="2">EC202008001</strain>
        <tissue evidence="2">Blood</tissue>
    </source>
</reference>
<evidence type="ECO:0000256" key="1">
    <source>
        <dbReference type="SAM" id="MobiDB-lite"/>
    </source>
</evidence>
<evidence type="ECO:0000313" key="3">
    <source>
        <dbReference type="Proteomes" id="UP000824219"/>
    </source>
</evidence>
<feature type="region of interest" description="Disordered" evidence="1">
    <location>
        <begin position="1"/>
        <end position="20"/>
    </location>
</feature>
<evidence type="ECO:0000313" key="2">
    <source>
        <dbReference type="EMBL" id="KAG7332912.1"/>
    </source>
</evidence>
<name>A0A9D3P5L2_9TELE</name>
<dbReference type="Proteomes" id="UP000824219">
    <property type="component" value="Linkage Group LG04"/>
</dbReference>
<gene>
    <name evidence="2" type="ORF">KOW79_003047</name>
</gene>
<protein>
    <submittedName>
        <fullName evidence="2">Uncharacterized protein</fullName>
    </submittedName>
</protein>
<comment type="caution">
    <text evidence="2">The sequence shown here is derived from an EMBL/GenBank/DDBJ whole genome shotgun (WGS) entry which is preliminary data.</text>
</comment>
<dbReference type="AlphaFoldDB" id="A0A9D3P5L2"/>
<keyword evidence="3" id="KW-1185">Reference proteome</keyword>
<dbReference type="EMBL" id="JAHKSW010000004">
    <property type="protein sequence ID" value="KAG7332912.1"/>
    <property type="molecule type" value="Genomic_DNA"/>
</dbReference>
<organism evidence="2 3">
    <name type="scientific">Hemibagrus wyckioides</name>
    <dbReference type="NCBI Taxonomy" id="337641"/>
    <lineage>
        <taxon>Eukaryota</taxon>
        <taxon>Metazoa</taxon>
        <taxon>Chordata</taxon>
        <taxon>Craniata</taxon>
        <taxon>Vertebrata</taxon>
        <taxon>Euteleostomi</taxon>
        <taxon>Actinopterygii</taxon>
        <taxon>Neopterygii</taxon>
        <taxon>Teleostei</taxon>
        <taxon>Ostariophysi</taxon>
        <taxon>Siluriformes</taxon>
        <taxon>Bagridae</taxon>
        <taxon>Hemibagrus</taxon>
    </lineage>
</organism>
<accession>A0A9D3P5L2</accession>
<sequence>MTSSRRVKSLGPSSGGGGDGFPKVMYLSWRESVFPRGPVLHLHLSTGLLLLLSGLKRSDSAEKAGRQPSVLSSSSIIALIKGLNQPLVSSQLQSLKQQLLALADDVEDGDLSPKPLTAFLRASLD</sequence>
<proteinExistence type="predicted"/>